<dbReference type="GO" id="GO:0012505">
    <property type="term" value="C:endomembrane system"/>
    <property type="evidence" value="ECO:0007669"/>
    <property type="project" value="UniProtKB-SubCell"/>
</dbReference>
<protein>
    <submittedName>
        <fullName evidence="7">Uncharacterized membrane protein YkvA (DUF1232 family)</fullName>
    </submittedName>
</protein>
<name>A0A3M0B9C3_9AQUI</name>
<dbReference type="EMBL" id="REFO01000015">
    <property type="protein sequence ID" value="RMA93084.1"/>
    <property type="molecule type" value="Genomic_DNA"/>
</dbReference>
<evidence type="ECO:0000313" key="7">
    <source>
        <dbReference type="EMBL" id="RMA93084.1"/>
    </source>
</evidence>
<comment type="subcellular location">
    <subcellularLocation>
        <location evidence="1">Endomembrane system</location>
        <topology evidence="1">Multi-pass membrane protein</topology>
    </subcellularLocation>
</comment>
<dbReference type="AlphaFoldDB" id="A0A3M0B9C3"/>
<evidence type="ECO:0000256" key="2">
    <source>
        <dbReference type="ARBA" id="ARBA00022692"/>
    </source>
</evidence>
<dbReference type="RefSeq" id="WP_121923667.1">
    <property type="nucleotide sequence ID" value="NZ_REFO01000015.1"/>
</dbReference>
<evidence type="ECO:0000256" key="3">
    <source>
        <dbReference type="ARBA" id="ARBA00022989"/>
    </source>
</evidence>
<keyword evidence="8" id="KW-1185">Reference proteome</keyword>
<dbReference type="Proteomes" id="UP000280842">
    <property type="component" value="Unassembled WGS sequence"/>
</dbReference>
<gene>
    <name evidence="7" type="ORF">CLV39_1567</name>
</gene>
<evidence type="ECO:0000256" key="1">
    <source>
        <dbReference type="ARBA" id="ARBA00004127"/>
    </source>
</evidence>
<feature type="transmembrane region" description="Helical" evidence="5">
    <location>
        <begin position="82"/>
        <end position="101"/>
    </location>
</feature>
<dbReference type="Pfam" id="PF06803">
    <property type="entry name" value="DUF1232"/>
    <property type="match status" value="1"/>
</dbReference>
<reference evidence="7 8" key="1">
    <citation type="submission" date="2018-10" db="EMBL/GenBank/DDBJ databases">
        <title>Genomic Encyclopedia of Archaeal and Bacterial Type Strains, Phase II (KMG-II): from individual species to whole genera.</title>
        <authorList>
            <person name="Goeker M."/>
        </authorList>
    </citation>
    <scope>NUCLEOTIDE SEQUENCE [LARGE SCALE GENOMIC DNA]</scope>
    <source>
        <strain evidence="7 8">VM1</strain>
    </source>
</reference>
<evidence type="ECO:0000256" key="4">
    <source>
        <dbReference type="ARBA" id="ARBA00023136"/>
    </source>
</evidence>
<comment type="caution">
    <text evidence="7">The sequence shown here is derived from an EMBL/GenBank/DDBJ whole genome shotgun (WGS) entry which is preliminary data.</text>
</comment>
<feature type="domain" description="DUF1232" evidence="6">
    <location>
        <begin position="87"/>
        <end position="121"/>
    </location>
</feature>
<keyword evidence="3 5" id="KW-1133">Transmembrane helix</keyword>
<organism evidence="7 8">
    <name type="scientific">Hydrogenothermus marinus</name>
    <dbReference type="NCBI Taxonomy" id="133270"/>
    <lineage>
        <taxon>Bacteria</taxon>
        <taxon>Pseudomonadati</taxon>
        <taxon>Aquificota</taxon>
        <taxon>Aquificia</taxon>
        <taxon>Aquificales</taxon>
        <taxon>Hydrogenothermaceae</taxon>
        <taxon>Hydrogenothermus</taxon>
    </lineage>
</organism>
<keyword evidence="4 5" id="KW-0472">Membrane</keyword>
<dbReference type="OrthoDB" id="9800202at2"/>
<accession>A0A3M0B9C3</accession>
<sequence length="141" mass="15943">MAKDFSMEEAQKKILEMIENITESDVKKIVDNKDDILSKLSTSGFKVGAIASQVGNVEQLIEDMKTMLEIVVDYVSGNYKEVPWNTIAAIVVALIYFLSPIDLIPDFIPIVGYTDDITVALTCIKYIKKDLDKYRNWKDSL</sequence>
<dbReference type="InterPro" id="IPR010652">
    <property type="entry name" value="DUF1232"/>
</dbReference>
<keyword evidence="2 5" id="KW-0812">Transmembrane</keyword>
<evidence type="ECO:0000313" key="8">
    <source>
        <dbReference type="Proteomes" id="UP000280842"/>
    </source>
</evidence>
<evidence type="ECO:0000259" key="6">
    <source>
        <dbReference type="Pfam" id="PF06803"/>
    </source>
</evidence>
<evidence type="ECO:0000256" key="5">
    <source>
        <dbReference type="SAM" id="Phobius"/>
    </source>
</evidence>
<proteinExistence type="predicted"/>